<organism evidence="1">
    <name type="scientific">Arundo donax</name>
    <name type="common">Giant reed</name>
    <name type="synonym">Donax arundinaceus</name>
    <dbReference type="NCBI Taxonomy" id="35708"/>
    <lineage>
        <taxon>Eukaryota</taxon>
        <taxon>Viridiplantae</taxon>
        <taxon>Streptophyta</taxon>
        <taxon>Embryophyta</taxon>
        <taxon>Tracheophyta</taxon>
        <taxon>Spermatophyta</taxon>
        <taxon>Magnoliopsida</taxon>
        <taxon>Liliopsida</taxon>
        <taxon>Poales</taxon>
        <taxon>Poaceae</taxon>
        <taxon>PACMAD clade</taxon>
        <taxon>Arundinoideae</taxon>
        <taxon>Arundineae</taxon>
        <taxon>Arundo</taxon>
    </lineage>
</organism>
<reference evidence="1" key="2">
    <citation type="journal article" date="2015" name="Data Brief">
        <title>Shoot transcriptome of the giant reed, Arundo donax.</title>
        <authorList>
            <person name="Barrero R.A."/>
            <person name="Guerrero F.D."/>
            <person name="Moolhuijzen P."/>
            <person name="Goolsby J.A."/>
            <person name="Tidwell J."/>
            <person name="Bellgard S.E."/>
            <person name="Bellgard M.I."/>
        </authorList>
    </citation>
    <scope>NUCLEOTIDE SEQUENCE</scope>
    <source>
        <tissue evidence="1">Shoot tissue taken approximately 20 cm above the soil surface</tissue>
    </source>
</reference>
<reference evidence="1" key="1">
    <citation type="submission" date="2014-09" db="EMBL/GenBank/DDBJ databases">
        <authorList>
            <person name="Magalhaes I.L.F."/>
            <person name="Oliveira U."/>
            <person name="Santos F.R."/>
            <person name="Vidigal T.H.D.A."/>
            <person name="Brescovit A.D."/>
            <person name="Santos A.J."/>
        </authorList>
    </citation>
    <scope>NUCLEOTIDE SEQUENCE</scope>
    <source>
        <tissue evidence="1">Shoot tissue taken approximately 20 cm above the soil surface</tissue>
    </source>
</reference>
<proteinExistence type="predicted"/>
<dbReference type="AlphaFoldDB" id="A0A0A9EI67"/>
<sequence>MFCSEGSPLEPCLSDSLVWSNFNLCNLVQIHFFSGINHQYNDLLLCTRTL</sequence>
<protein>
    <submittedName>
        <fullName evidence="1">Uncharacterized protein</fullName>
    </submittedName>
</protein>
<evidence type="ECO:0000313" key="1">
    <source>
        <dbReference type="EMBL" id="JAD99781.1"/>
    </source>
</evidence>
<dbReference type="EMBL" id="GBRH01198114">
    <property type="protein sequence ID" value="JAD99781.1"/>
    <property type="molecule type" value="Transcribed_RNA"/>
</dbReference>
<accession>A0A0A9EI67</accession>
<name>A0A0A9EI67_ARUDO</name>